<comment type="similarity">
    <text evidence="1">Belongs to the PhzF family.</text>
</comment>
<dbReference type="OrthoDB" id="75169at2759"/>
<dbReference type="PANTHER" id="PTHR13774:SF17">
    <property type="entry name" value="PHENAZINE BIOSYNTHESIS-LIKE DOMAIN-CONTAINING PROTEIN"/>
    <property type="match status" value="1"/>
</dbReference>
<sequence>MFAATKAICSKLLPGLNWDPSTCIVRFRTGEGTLVSSRMVPSAEPRVDSYEIDLPENTLVEVDAVEKARIASVVASATGKSVEDLGIQNVARGGGTMGKYVVVVLKEGTYLEGMQVNVPVLMSLCICDIHRRGSQKVLQVCMYRPRLLPSSLTPNKHTTFVSRMFAPLDGITEDQVTGSAHTGDSVPLY</sequence>
<dbReference type="Proteomes" id="UP000053647">
    <property type="component" value="Unassembled WGS sequence"/>
</dbReference>
<evidence type="ECO:0000256" key="2">
    <source>
        <dbReference type="ARBA" id="ARBA00023235"/>
    </source>
</evidence>
<proteinExistence type="inferred from homology"/>
<dbReference type="GO" id="GO:0005737">
    <property type="term" value="C:cytoplasm"/>
    <property type="evidence" value="ECO:0007669"/>
    <property type="project" value="TreeGrafter"/>
</dbReference>
<evidence type="ECO:0000256" key="1">
    <source>
        <dbReference type="ARBA" id="ARBA00008270"/>
    </source>
</evidence>
<dbReference type="PANTHER" id="PTHR13774">
    <property type="entry name" value="PHENAZINE BIOSYNTHESIS PROTEIN"/>
    <property type="match status" value="1"/>
</dbReference>
<dbReference type="SUPFAM" id="SSF54506">
    <property type="entry name" value="Diaminopimelate epimerase-like"/>
    <property type="match status" value="1"/>
</dbReference>
<keyword evidence="4" id="KW-1185">Reference proteome</keyword>
<reference evidence="4" key="2">
    <citation type="submission" date="2015-01" db="EMBL/GenBank/DDBJ databases">
        <title>Evolutionary Origins and Diversification of the Mycorrhizal Mutualists.</title>
        <authorList>
            <consortium name="DOE Joint Genome Institute"/>
            <consortium name="Mycorrhizal Genomics Consortium"/>
            <person name="Kohler A."/>
            <person name="Kuo A."/>
            <person name="Nagy L.G."/>
            <person name="Floudas D."/>
            <person name="Copeland A."/>
            <person name="Barry K.W."/>
            <person name="Cichocki N."/>
            <person name="Veneault-Fourrey C."/>
            <person name="LaButti K."/>
            <person name="Lindquist E.A."/>
            <person name="Lipzen A."/>
            <person name="Lundell T."/>
            <person name="Morin E."/>
            <person name="Murat C."/>
            <person name="Riley R."/>
            <person name="Ohm R."/>
            <person name="Sun H."/>
            <person name="Tunlid A."/>
            <person name="Henrissat B."/>
            <person name="Grigoriev I.V."/>
            <person name="Hibbett D.S."/>
            <person name="Martin F."/>
        </authorList>
    </citation>
    <scope>NUCLEOTIDE SEQUENCE [LARGE SCALE GENOMIC DNA]</scope>
    <source>
        <strain evidence="4">ATCC 200175</strain>
    </source>
</reference>
<name>A0A0C9T9L0_PAXIN</name>
<protein>
    <submittedName>
        <fullName evidence="3">Uncharacterized protein</fullName>
    </submittedName>
</protein>
<dbReference type="AlphaFoldDB" id="A0A0C9T9L0"/>
<evidence type="ECO:0000313" key="4">
    <source>
        <dbReference type="Proteomes" id="UP000053647"/>
    </source>
</evidence>
<dbReference type="Gene3D" id="3.10.310.10">
    <property type="entry name" value="Diaminopimelate Epimerase, Chain A, domain 1"/>
    <property type="match status" value="1"/>
</dbReference>
<keyword evidence="2" id="KW-0413">Isomerase</keyword>
<organism evidence="3 4">
    <name type="scientific">Paxillus involutus ATCC 200175</name>
    <dbReference type="NCBI Taxonomy" id="664439"/>
    <lineage>
        <taxon>Eukaryota</taxon>
        <taxon>Fungi</taxon>
        <taxon>Dikarya</taxon>
        <taxon>Basidiomycota</taxon>
        <taxon>Agaricomycotina</taxon>
        <taxon>Agaricomycetes</taxon>
        <taxon>Agaricomycetidae</taxon>
        <taxon>Boletales</taxon>
        <taxon>Paxilineae</taxon>
        <taxon>Paxillaceae</taxon>
        <taxon>Paxillus</taxon>
    </lineage>
</organism>
<dbReference type="EMBL" id="KN821399">
    <property type="protein sequence ID" value="KIJ04927.1"/>
    <property type="molecule type" value="Genomic_DNA"/>
</dbReference>
<dbReference type="Pfam" id="PF02567">
    <property type="entry name" value="PhzC-PhzF"/>
    <property type="match status" value="1"/>
</dbReference>
<dbReference type="GO" id="GO:0016853">
    <property type="term" value="F:isomerase activity"/>
    <property type="evidence" value="ECO:0007669"/>
    <property type="project" value="UniProtKB-KW"/>
</dbReference>
<gene>
    <name evidence="3" type="ORF">PAXINDRAFT_21789</name>
</gene>
<dbReference type="InterPro" id="IPR003719">
    <property type="entry name" value="Phenazine_PhzF-like"/>
</dbReference>
<dbReference type="HOGENOM" id="CLU_1434855_0_0_1"/>
<evidence type="ECO:0000313" key="3">
    <source>
        <dbReference type="EMBL" id="KIJ04927.1"/>
    </source>
</evidence>
<reference evidence="3 4" key="1">
    <citation type="submission" date="2014-06" db="EMBL/GenBank/DDBJ databases">
        <authorList>
            <consortium name="DOE Joint Genome Institute"/>
            <person name="Kuo A."/>
            <person name="Kohler A."/>
            <person name="Nagy L.G."/>
            <person name="Floudas D."/>
            <person name="Copeland A."/>
            <person name="Barry K.W."/>
            <person name="Cichocki N."/>
            <person name="Veneault-Fourrey C."/>
            <person name="LaButti K."/>
            <person name="Lindquist E.A."/>
            <person name="Lipzen A."/>
            <person name="Lundell T."/>
            <person name="Morin E."/>
            <person name="Murat C."/>
            <person name="Sun H."/>
            <person name="Tunlid A."/>
            <person name="Henrissat B."/>
            <person name="Grigoriev I.V."/>
            <person name="Hibbett D.S."/>
            <person name="Martin F."/>
            <person name="Nordberg H.P."/>
            <person name="Cantor M.N."/>
            <person name="Hua S.X."/>
        </authorList>
    </citation>
    <scope>NUCLEOTIDE SEQUENCE [LARGE SCALE GENOMIC DNA]</scope>
    <source>
        <strain evidence="3 4">ATCC 200175</strain>
    </source>
</reference>
<accession>A0A0C9T9L0</accession>